<protein>
    <recommendedName>
        <fullName evidence="3">ParA family protein</fullName>
    </recommendedName>
</protein>
<evidence type="ECO:0008006" key="3">
    <source>
        <dbReference type="Google" id="ProtNLM"/>
    </source>
</evidence>
<dbReference type="Proteomes" id="UP000316988">
    <property type="component" value="Unassembled WGS sequence"/>
</dbReference>
<gene>
    <name evidence="1" type="ORF">FNM00_04645</name>
</gene>
<accession>A0A554SH93</accession>
<evidence type="ECO:0000313" key="1">
    <source>
        <dbReference type="EMBL" id="TSD65711.1"/>
    </source>
</evidence>
<keyword evidence="2" id="KW-1185">Reference proteome</keyword>
<organism evidence="1 2">
    <name type="scientific">Aeromicrobium piscarium</name>
    <dbReference type="NCBI Taxonomy" id="2590901"/>
    <lineage>
        <taxon>Bacteria</taxon>
        <taxon>Bacillati</taxon>
        <taxon>Actinomycetota</taxon>
        <taxon>Actinomycetes</taxon>
        <taxon>Propionibacteriales</taxon>
        <taxon>Nocardioidaceae</taxon>
        <taxon>Aeromicrobium</taxon>
    </lineage>
</organism>
<proteinExistence type="predicted"/>
<dbReference type="Gene3D" id="3.40.50.300">
    <property type="entry name" value="P-loop containing nucleotide triphosphate hydrolases"/>
    <property type="match status" value="1"/>
</dbReference>
<dbReference type="InterPro" id="IPR027417">
    <property type="entry name" value="P-loop_NTPase"/>
</dbReference>
<dbReference type="OrthoDB" id="5243870at2"/>
<reference evidence="1 2" key="1">
    <citation type="submission" date="2019-07" db="EMBL/GenBank/DDBJ databases">
        <authorList>
            <person name="Zhao L.H."/>
        </authorList>
    </citation>
    <scope>NUCLEOTIDE SEQUENCE [LARGE SCALE GENOMIC DNA]</scope>
    <source>
        <strain evidence="1 2">Co35</strain>
    </source>
</reference>
<dbReference type="EMBL" id="VLNT01000002">
    <property type="protein sequence ID" value="TSD65711.1"/>
    <property type="molecule type" value="Genomic_DNA"/>
</dbReference>
<evidence type="ECO:0000313" key="2">
    <source>
        <dbReference type="Proteomes" id="UP000316988"/>
    </source>
</evidence>
<dbReference type="RefSeq" id="WP_143911910.1">
    <property type="nucleotide sequence ID" value="NZ_VLNT01000002.1"/>
</dbReference>
<dbReference type="SUPFAM" id="SSF52540">
    <property type="entry name" value="P-loop containing nucleoside triphosphate hydrolases"/>
    <property type="match status" value="1"/>
</dbReference>
<sequence>MAVIALCSASGSPGVTTTALGIALLWPRPVLLVEADATGGSGILAGYFRGIKSYDRGLVELALSADDVADLLPRIAQPIGSSTAAFIPGPRAHTQAPALTGLWGPLMTALQDLEATGQDVIVDCGRLGLVGWPEPVLAESDLSLILCRTHLPAIAATRSWAEAVQRGHPAWANPGVMLVGEGQPYSAREVSNVLGLPVHAVVTDDPESAAVLHRGVRIPDRFDRRPLVRSLQAAISAIHAAVNARRNGLGAEVLSDVQ</sequence>
<dbReference type="AlphaFoldDB" id="A0A554SH93"/>
<comment type="caution">
    <text evidence="1">The sequence shown here is derived from an EMBL/GenBank/DDBJ whole genome shotgun (WGS) entry which is preliminary data.</text>
</comment>
<name>A0A554SH93_9ACTN</name>